<evidence type="ECO:0000313" key="4">
    <source>
        <dbReference type="EMBL" id="MBO3276655.1"/>
    </source>
</evidence>
<feature type="compositionally biased region" description="Basic and acidic residues" evidence="1">
    <location>
        <begin position="86"/>
        <end position="108"/>
    </location>
</feature>
<feature type="compositionally biased region" description="Basic and acidic residues" evidence="1">
    <location>
        <begin position="124"/>
        <end position="142"/>
    </location>
</feature>
<feature type="domain" description="DUF4124" evidence="3">
    <location>
        <begin position="10"/>
        <end position="64"/>
    </location>
</feature>
<dbReference type="Pfam" id="PF13511">
    <property type="entry name" value="DUF4124"/>
    <property type="match status" value="1"/>
</dbReference>
<dbReference type="Proteomes" id="UP000669060">
    <property type="component" value="Unassembled WGS sequence"/>
</dbReference>
<gene>
    <name evidence="4" type="ORF">JFY56_15610</name>
</gene>
<dbReference type="InterPro" id="IPR025392">
    <property type="entry name" value="DUF4124"/>
</dbReference>
<dbReference type="RefSeq" id="WP_208314764.1">
    <property type="nucleotide sequence ID" value="NZ_JAELYA010000006.1"/>
</dbReference>
<sequence length="156" mass="17339">MRRFIFMGSLLLALTTPAMAAQVYKWVDDKGITHFGSHPPEGTRAASISTSTSQPKSGFPLPPAPKAAAQPSPNAPVSPAPADPQKTVDEKVKRDIAQQEAERGKYCEGMRTNLSQLKNNPRVRVQEENGEMRRLPEEERQQRITQTEQAIRENCD</sequence>
<proteinExistence type="predicted"/>
<name>A0ABS3TSL5_9PSED</name>
<feature type="region of interest" description="Disordered" evidence="1">
    <location>
        <begin position="35"/>
        <end position="156"/>
    </location>
</feature>
<protein>
    <submittedName>
        <fullName evidence="4">DUF4124 domain-containing protein</fullName>
    </submittedName>
</protein>
<feature type="signal peptide" evidence="2">
    <location>
        <begin position="1"/>
        <end position="20"/>
    </location>
</feature>
<accession>A0ABS3TSL5</accession>
<organism evidence="4 5">
    <name type="scientific">Pseudomonas schmalbachii</name>
    <dbReference type="NCBI Taxonomy" id="2816993"/>
    <lineage>
        <taxon>Bacteria</taxon>
        <taxon>Pseudomonadati</taxon>
        <taxon>Pseudomonadota</taxon>
        <taxon>Gammaproteobacteria</taxon>
        <taxon>Pseudomonadales</taxon>
        <taxon>Pseudomonadaceae</taxon>
        <taxon>Pseudomonas</taxon>
    </lineage>
</organism>
<dbReference type="EMBL" id="JAELYA010000006">
    <property type="protein sequence ID" value="MBO3276655.1"/>
    <property type="molecule type" value="Genomic_DNA"/>
</dbReference>
<keyword evidence="2" id="KW-0732">Signal</keyword>
<feature type="chain" id="PRO_5046621325" evidence="2">
    <location>
        <begin position="21"/>
        <end position="156"/>
    </location>
</feature>
<evidence type="ECO:0000256" key="1">
    <source>
        <dbReference type="SAM" id="MobiDB-lite"/>
    </source>
</evidence>
<evidence type="ECO:0000313" key="5">
    <source>
        <dbReference type="Proteomes" id="UP000669060"/>
    </source>
</evidence>
<feature type="compositionally biased region" description="Polar residues" evidence="1">
    <location>
        <begin position="46"/>
        <end position="56"/>
    </location>
</feature>
<keyword evidence="5" id="KW-1185">Reference proteome</keyword>
<evidence type="ECO:0000256" key="2">
    <source>
        <dbReference type="SAM" id="SignalP"/>
    </source>
</evidence>
<feature type="compositionally biased region" description="Pro residues" evidence="1">
    <location>
        <begin position="73"/>
        <end position="82"/>
    </location>
</feature>
<reference evidence="4 5" key="1">
    <citation type="submission" date="2020-12" db="EMBL/GenBank/DDBJ databases">
        <title>Pseudomonas schmalbachii sp. nov. isolated from millipede gut.</title>
        <authorList>
            <person name="Shelomi M."/>
        </authorList>
    </citation>
    <scope>NUCLEOTIDE SEQUENCE [LARGE SCALE GENOMIC DNA]</scope>
    <source>
        <strain evidence="4 5">Milli4</strain>
    </source>
</reference>
<evidence type="ECO:0000259" key="3">
    <source>
        <dbReference type="Pfam" id="PF13511"/>
    </source>
</evidence>
<comment type="caution">
    <text evidence="4">The sequence shown here is derived from an EMBL/GenBank/DDBJ whole genome shotgun (WGS) entry which is preliminary data.</text>
</comment>